<keyword evidence="2" id="KW-1185">Reference proteome</keyword>
<dbReference type="Proteomes" id="UP001396334">
    <property type="component" value="Unassembled WGS sequence"/>
</dbReference>
<name>A0ABR2U678_9ROSI</name>
<proteinExistence type="predicted"/>
<evidence type="ECO:0000313" key="2">
    <source>
        <dbReference type="Proteomes" id="UP001396334"/>
    </source>
</evidence>
<comment type="caution">
    <text evidence="1">The sequence shown here is derived from an EMBL/GenBank/DDBJ whole genome shotgun (WGS) entry which is preliminary data.</text>
</comment>
<sequence length="319" mass="34681">MESECSDNPALNSIEGSRGRPSETIVNLAFLNPLERPGSRILEDLQKDLKKSRNHEFGGFDHRFNIFILKIGNNSFDASVEVTTTTTVNNAMEVVNRKMKNSNTRKDVITSNGGSDAYGRTYDSRFNALTTLENTVVQGANLQSNVLSEGMSSSSLAHDKSINSMVVETSLQGAQQSSEKGSYRGVKLYLNRWEFWRVLGKGDDEEVGGNGFQCFVSVLDAKGMEIDTVVLVKSSLNKANHAAVRVAETTERPPLKETNGRILSTSITMTTSKGGGKNVAAIKGISRTSAISKKKMSKPSSQPALQKLVTSFSSELDKA</sequence>
<reference evidence="1 2" key="1">
    <citation type="journal article" date="2024" name="G3 (Bethesda)">
        <title>Genome assembly of Hibiscus sabdariffa L. provides insights into metabolisms of medicinal natural products.</title>
        <authorList>
            <person name="Kim T."/>
        </authorList>
    </citation>
    <scope>NUCLEOTIDE SEQUENCE [LARGE SCALE GENOMIC DNA]</scope>
    <source>
        <strain evidence="1">TK-2024</strain>
        <tissue evidence="1">Old leaves</tissue>
    </source>
</reference>
<protein>
    <submittedName>
        <fullName evidence="1">Uncharacterized protein</fullName>
    </submittedName>
</protein>
<organism evidence="1 2">
    <name type="scientific">Hibiscus sabdariffa</name>
    <name type="common">roselle</name>
    <dbReference type="NCBI Taxonomy" id="183260"/>
    <lineage>
        <taxon>Eukaryota</taxon>
        <taxon>Viridiplantae</taxon>
        <taxon>Streptophyta</taxon>
        <taxon>Embryophyta</taxon>
        <taxon>Tracheophyta</taxon>
        <taxon>Spermatophyta</taxon>
        <taxon>Magnoliopsida</taxon>
        <taxon>eudicotyledons</taxon>
        <taxon>Gunneridae</taxon>
        <taxon>Pentapetalae</taxon>
        <taxon>rosids</taxon>
        <taxon>malvids</taxon>
        <taxon>Malvales</taxon>
        <taxon>Malvaceae</taxon>
        <taxon>Malvoideae</taxon>
        <taxon>Hibiscus</taxon>
    </lineage>
</organism>
<accession>A0ABR2U678</accession>
<gene>
    <name evidence="1" type="ORF">V6N11_059026</name>
</gene>
<dbReference type="EMBL" id="JBBPBN010000002">
    <property type="protein sequence ID" value="KAK9045137.1"/>
    <property type="molecule type" value="Genomic_DNA"/>
</dbReference>
<evidence type="ECO:0000313" key="1">
    <source>
        <dbReference type="EMBL" id="KAK9045137.1"/>
    </source>
</evidence>